<feature type="domain" description="C2H2-type" evidence="2">
    <location>
        <begin position="26"/>
        <end position="55"/>
    </location>
</feature>
<organism evidence="3 4">
    <name type="scientific">[Candida] subhashii</name>
    <dbReference type="NCBI Taxonomy" id="561895"/>
    <lineage>
        <taxon>Eukaryota</taxon>
        <taxon>Fungi</taxon>
        <taxon>Dikarya</taxon>
        <taxon>Ascomycota</taxon>
        <taxon>Saccharomycotina</taxon>
        <taxon>Pichiomycetes</taxon>
        <taxon>Debaryomycetaceae</taxon>
        <taxon>Spathaspora</taxon>
    </lineage>
</organism>
<sequence length="235" mass="26353">MAKAEIGTAKYQSKKLKASGLQKLKYYCQLCQKQCRDANGFKNHLNSPSHTGRISNLESSGEARSLVDEYSTQFKSDFMRLLKINHGTKKVNANKFYQEYILNDKHHVHMNSTRWGSLTAFIKYLGQNGLVKVENAGGVDDDEFNLEIRLVDSSGDGNKSNNDREKELKSEEDLSMKLLNQQIKQGQAVAATTDTSSIPSKEIKLSTGPVKLSLKKTTKKPIKKIRSAFDSDDDD</sequence>
<keyword evidence="1" id="KW-0862">Zinc</keyword>
<dbReference type="PROSITE" id="PS00028">
    <property type="entry name" value="ZINC_FINGER_C2H2_1"/>
    <property type="match status" value="1"/>
</dbReference>
<dbReference type="AlphaFoldDB" id="A0A8J5QR27"/>
<keyword evidence="1" id="KW-0863">Zinc-finger</keyword>
<reference evidence="3 4" key="1">
    <citation type="journal article" date="2021" name="DNA Res.">
        <title>Genome analysis of Candida subhashii reveals its hybrid nature and dual mitochondrial genome conformations.</title>
        <authorList>
            <person name="Mixao V."/>
            <person name="Hegedusova E."/>
            <person name="Saus E."/>
            <person name="Pryszcz L.P."/>
            <person name="Cillingova A."/>
            <person name="Nosek J."/>
            <person name="Gabaldon T."/>
        </authorList>
    </citation>
    <scope>NUCLEOTIDE SEQUENCE [LARGE SCALE GENOMIC DNA]</scope>
    <source>
        <strain evidence="3 4">CBS 10753</strain>
    </source>
</reference>
<protein>
    <recommendedName>
        <fullName evidence="2">C2H2-type domain-containing protein</fullName>
    </recommendedName>
</protein>
<dbReference type="PROSITE" id="PS50157">
    <property type="entry name" value="ZINC_FINGER_C2H2_2"/>
    <property type="match status" value="1"/>
</dbReference>
<dbReference type="Pfam" id="PF10357">
    <property type="entry name" value="WH_KIN17"/>
    <property type="match status" value="1"/>
</dbReference>
<dbReference type="GO" id="GO:0006974">
    <property type="term" value="P:DNA damage response"/>
    <property type="evidence" value="ECO:0007669"/>
    <property type="project" value="TreeGrafter"/>
</dbReference>
<gene>
    <name evidence="3" type="ORF">J8A68_001364</name>
</gene>
<dbReference type="GeneID" id="73468165"/>
<keyword evidence="4" id="KW-1185">Reference proteome</keyword>
<dbReference type="SMART" id="SM01253">
    <property type="entry name" value="Kin17_mid"/>
    <property type="match status" value="1"/>
</dbReference>
<evidence type="ECO:0000256" key="1">
    <source>
        <dbReference type="PROSITE-ProRule" id="PRU00042"/>
    </source>
</evidence>
<dbReference type="EMBL" id="JAGSYN010000053">
    <property type="protein sequence ID" value="KAG7665055.1"/>
    <property type="molecule type" value="Genomic_DNA"/>
</dbReference>
<dbReference type="InterPro" id="IPR013087">
    <property type="entry name" value="Znf_C2H2_type"/>
</dbReference>
<evidence type="ECO:0000259" key="2">
    <source>
        <dbReference type="PROSITE" id="PS50157"/>
    </source>
</evidence>
<dbReference type="GO" id="GO:0003690">
    <property type="term" value="F:double-stranded DNA binding"/>
    <property type="evidence" value="ECO:0007669"/>
    <property type="project" value="TreeGrafter"/>
</dbReference>
<dbReference type="PANTHER" id="PTHR12805">
    <property type="entry name" value="KIN17 KIN, ANTIGENIC DETERMINANT OF RECA PROTEIN HOMOLOG"/>
    <property type="match status" value="1"/>
</dbReference>
<comment type="caution">
    <text evidence="3">The sequence shown here is derived from an EMBL/GenBank/DDBJ whole genome shotgun (WGS) entry which is preliminary data.</text>
</comment>
<name>A0A8J5QR27_9ASCO</name>
<dbReference type="InterPro" id="IPR037321">
    <property type="entry name" value="KIN17-like"/>
</dbReference>
<dbReference type="OrthoDB" id="10266249at2759"/>
<dbReference type="GO" id="GO:0005634">
    <property type="term" value="C:nucleus"/>
    <property type="evidence" value="ECO:0007669"/>
    <property type="project" value="TreeGrafter"/>
</dbReference>
<dbReference type="InterPro" id="IPR019447">
    <property type="entry name" value="DNA/RNA-bd_Kin17_WH-like_dom"/>
</dbReference>
<dbReference type="GO" id="GO:0008270">
    <property type="term" value="F:zinc ion binding"/>
    <property type="evidence" value="ECO:0007669"/>
    <property type="project" value="UniProtKB-KW"/>
</dbReference>
<evidence type="ECO:0000313" key="3">
    <source>
        <dbReference type="EMBL" id="KAG7665055.1"/>
    </source>
</evidence>
<evidence type="ECO:0000313" key="4">
    <source>
        <dbReference type="Proteomes" id="UP000694255"/>
    </source>
</evidence>
<keyword evidence="1" id="KW-0479">Metal-binding</keyword>
<dbReference type="Pfam" id="PF25095">
    <property type="entry name" value="C2H2-zf_KIN17"/>
    <property type="match status" value="1"/>
</dbReference>
<proteinExistence type="predicted"/>
<dbReference type="RefSeq" id="XP_049265287.1">
    <property type="nucleotide sequence ID" value="XM_049405010.1"/>
</dbReference>
<dbReference type="PANTHER" id="PTHR12805:SF0">
    <property type="entry name" value="DNA_RNA-BINDING PROTEIN KIN17"/>
    <property type="match status" value="1"/>
</dbReference>
<dbReference type="Proteomes" id="UP000694255">
    <property type="component" value="Unassembled WGS sequence"/>
</dbReference>
<dbReference type="GO" id="GO:0006260">
    <property type="term" value="P:DNA replication"/>
    <property type="evidence" value="ECO:0007669"/>
    <property type="project" value="TreeGrafter"/>
</dbReference>
<accession>A0A8J5QR27</accession>
<dbReference type="InterPro" id="IPR056767">
    <property type="entry name" value="C2H2-Znf_KIN17"/>
</dbReference>